<sequence length="89" mass="10317">MTVKEIHYRYKQMVWKDGMSAWKIKSIGVSNGAVSQVALPRPAIMAYRPWSYRNDMLSFFSIRYNGTHSSSTASSSHPQLHSETWYFHS</sequence>
<reference evidence="2" key="1">
    <citation type="submission" date="2020-07" db="EMBL/GenBank/DDBJ databases">
        <title>Multicomponent nature underlies the extraordinary mechanical properties of spider dragline silk.</title>
        <authorList>
            <person name="Kono N."/>
            <person name="Nakamura H."/>
            <person name="Mori M."/>
            <person name="Yoshida Y."/>
            <person name="Ohtoshi R."/>
            <person name="Malay A.D."/>
            <person name="Moran D.A.P."/>
            <person name="Tomita M."/>
            <person name="Numata K."/>
            <person name="Arakawa K."/>
        </authorList>
    </citation>
    <scope>NUCLEOTIDE SEQUENCE</scope>
</reference>
<organism evidence="2 3">
    <name type="scientific">Trichonephila clavata</name>
    <name type="common">Joro spider</name>
    <name type="synonym">Nephila clavata</name>
    <dbReference type="NCBI Taxonomy" id="2740835"/>
    <lineage>
        <taxon>Eukaryota</taxon>
        <taxon>Metazoa</taxon>
        <taxon>Ecdysozoa</taxon>
        <taxon>Arthropoda</taxon>
        <taxon>Chelicerata</taxon>
        <taxon>Arachnida</taxon>
        <taxon>Araneae</taxon>
        <taxon>Araneomorphae</taxon>
        <taxon>Entelegynae</taxon>
        <taxon>Araneoidea</taxon>
        <taxon>Nephilidae</taxon>
        <taxon>Trichonephila</taxon>
    </lineage>
</organism>
<proteinExistence type="predicted"/>
<name>A0A8X6HEW6_TRICU</name>
<dbReference type="AlphaFoldDB" id="A0A8X6HEW6"/>
<dbReference type="OrthoDB" id="10304214at2759"/>
<evidence type="ECO:0000256" key="1">
    <source>
        <dbReference type="SAM" id="MobiDB-lite"/>
    </source>
</evidence>
<evidence type="ECO:0000313" key="3">
    <source>
        <dbReference type="Proteomes" id="UP000887116"/>
    </source>
</evidence>
<keyword evidence="3" id="KW-1185">Reference proteome</keyword>
<evidence type="ECO:0000313" key="2">
    <source>
        <dbReference type="EMBL" id="GFR01774.1"/>
    </source>
</evidence>
<accession>A0A8X6HEW6</accession>
<dbReference type="EMBL" id="BMAO01015454">
    <property type="protein sequence ID" value="GFR01774.1"/>
    <property type="molecule type" value="Genomic_DNA"/>
</dbReference>
<protein>
    <submittedName>
        <fullName evidence="2">Uncharacterized protein</fullName>
    </submittedName>
</protein>
<feature type="region of interest" description="Disordered" evidence="1">
    <location>
        <begin position="69"/>
        <end position="89"/>
    </location>
</feature>
<comment type="caution">
    <text evidence="2">The sequence shown here is derived from an EMBL/GenBank/DDBJ whole genome shotgun (WGS) entry which is preliminary data.</text>
</comment>
<dbReference type="Proteomes" id="UP000887116">
    <property type="component" value="Unassembled WGS sequence"/>
</dbReference>
<gene>
    <name evidence="2" type="ORF">TNCT_695401</name>
</gene>